<dbReference type="PROSITE" id="PS51565">
    <property type="entry name" value="SAM_MT85_SETD3"/>
    <property type="match status" value="1"/>
</dbReference>
<sequence>MDQLVNERSELLKALGIVVSGELNLLPAPQFISPELLGFVRVFNMNKEQLDHWLSSDKATDLLHADCALETALEIKTWKFLETRLTLLLRSFPTTLEEDLALQSGPKLGHIRNILLQFRIGEKQILRDALEYVQQRVKS</sequence>
<evidence type="ECO:0000256" key="1">
    <source>
        <dbReference type="PROSITE-ProRule" id="PRU00898"/>
    </source>
</evidence>
<reference evidence="3" key="1">
    <citation type="submission" date="2022-08" db="UniProtKB">
        <authorList>
            <consortium name="EnsemblMetazoa"/>
        </authorList>
    </citation>
    <scope>IDENTIFICATION</scope>
    <source>
        <strain evidence="3">Israel</strain>
    </source>
</reference>
<comment type="similarity">
    <text evidence="1">Belongs to the class V-like SAM-binding methyltransferase superfamily. SETD3 actin-histidine methyltransferase family.</text>
</comment>
<keyword evidence="1" id="KW-0489">Methyltransferase</keyword>
<dbReference type="EC" id="2.1.1.85" evidence="1"/>
<keyword evidence="4" id="KW-1185">Reference proteome</keyword>
<comment type="catalytic activity">
    <reaction evidence="1">
        <text>L-histidyl-[protein] + S-adenosyl-L-methionine = N(tele)-methyl-L-histidyl-[protein] + S-adenosyl-L-homocysteine + H(+)</text>
        <dbReference type="Rhea" id="RHEA:19369"/>
        <dbReference type="Rhea" id="RHEA-COMP:9745"/>
        <dbReference type="Rhea" id="RHEA-COMP:11600"/>
        <dbReference type="ChEBI" id="CHEBI:15378"/>
        <dbReference type="ChEBI" id="CHEBI:16367"/>
        <dbReference type="ChEBI" id="CHEBI:29979"/>
        <dbReference type="ChEBI" id="CHEBI:57856"/>
        <dbReference type="ChEBI" id="CHEBI:59789"/>
        <dbReference type="EC" id="2.1.1.85"/>
    </reaction>
</comment>
<dbReference type="AlphaFoldDB" id="A0A1B0DGQ8"/>
<keyword evidence="1" id="KW-0808">Transferase</keyword>
<name>A0A1B0DGQ8_PHLPP</name>
<dbReference type="VEuPathDB" id="VectorBase:PPAPM1_003933"/>
<dbReference type="InterPro" id="IPR015353">
    <property type="entry name" value="Rubisco_LSMT_subst-bd"/>
</dbReference>
<protein>
    <recommendedName>
        <fullName evidence="1">protein-histidine N-methyltransferase</fullName>
        <ecNumber evidence="1">2.1.1.85</ecNumber>
    </recommendedName>
</protein>
<dbReference type="GO" id="GO:0032259">
    <property type="term" value="P:methylation"/>
    <property type="evidence" value="ECO:0007669"/>
    <property type="project" value="UniProtKB-KW"/>
</dbReference>
<feature type="domain" description="Rubisco LSMT substrate-binding" evidence="2">
    <location>
        <begin position="1"/>
        <end position="126"/>
    </location>
</feature>
<dbReference type="EnsemblMetazoa" id="PPAI007342-RA">
    <property type="protein sequence ID" value="PPAI007342-PA"/>
    <property type="gene ID" value="PPAI007342"/>
</dbReference>
<dbReference type="EMBL" id="AJVK01033813">
    <property type="status" value="NOT_ANNOTATED_CDS"/>
    <property type="molecule type" value="Genomic_DNA"/>
</dbReference>
<organism evidence="3 4">
    <name type="scientific">Phlebotomus papatasi</name>
    <name type="common">Sandfly</name>
    <dbReference type="NCBI Taxonomy" id="29031"/>
    <lineage>
        <taxon>Eukaryota</taxon>
        <taxon>Metazoa</taxon>
        <taxon>Ecdysozoa</taxon>
        <taxon>Arthropoda</taxon>
        <taxon>Hexapoda</taxon>
        <taxon>Insecta</taxon>
        <taxon>Pterygota</taxon>
        <taxon>Neoptera</taxon>
        <taxon>Endopterygota</taxon>
        <taxon>Diptera</taxon>
        <taxon>Nematocera</taxon>
        <taxon>Psychodoidea</taxon>
        <taxon>Psychodidae</taxon>
        <taxon>Phlebotomus</taxon>
        <taxon>Phlebotomus</taxon>
    </lineage>
</organism>
<dbReference type="Proteomes" id="UP000092462">
    <property type="component" value="Unassembled WGS sequence"/>
</dbReference>
<dbReference type="Gene3D" id="3.90.1420.10">
    <property type="entry name" value="Rubisco LSMT, substrate-binding domain"/>
    <property type="match status" value="1"/>
</dbReference>
<evidence type="ECO:0000259" key="2">
    <source>
        <dbReference type="Pfam" id="PF09273"/>
    </source>
</evidence>
<keyword evidence="1" id="KW-0949">S-adenosyl-L-methionine</keyword>
<dbReference type="Pfam" id="PF09273">
    <property type="entry name" value="Rubis-subs-bind"/>
    <property type="match status" value="1"/>
</dbReference>
<proteinExistence type="inferred from homology"/>
<dbReference type="VEuPathDB" id="VectorBase:PPAI007342"/>
<accession>A0A1B0DGQ8</accession>
<evidence type="ECO:0000313" key="4">
    <source>
        <dbReference type="Proteomes" id="UP000092462"/>
    </source>
</evidence>
<dbReference type="InterPro" id="IPR036464">
    <property type="entry name" value="Rubisco_LSMT_subst-bd_sf"/>
</dbReference>
<dbReference type="GO" id="GO:0018064">
    <property type="term" value="F:protein-L-histidine N-tele-methyltransferase activity"/>
    <property type="evidence" value="ECO:0007669"/>
    <property type="project" value="UniProtKB-EC"/>
</dbReference>
<evidence type="ECO:0000313" key="3">
    <source>
        <dbReference type="EnsemblMetazoa" id="PPAI007342-PA"/>
    </source>
</evidence>
<dbReference type="InterPro" id="IPR025785">
    <property type="entry name" value="SETD3"/>
</dbReference>
<dbReference type="SUPFAM" id="SSF81822">
    <property type="entry name" value="RuBisCo LSMT C-terminal, substrate-binding domain"/>
    <property type="match status" value="1"/>
</dbReference>